<proteinExistence type="predicted"/>
<comment type="caution">
    <text evidence="2">The sequence shown here is derived from an EMBL/GenBank/DDBJ whole genome shotgun (WGS) entry which is preliminary data.</text>
</comment>
<reference evidence="2" key="1">
    <citation type="journal article" date="2014" name="Front. Microbiol.">
        <title>High frequency of phylogenetically diverse reductive dehalogenase-homologous genes in deep subseafloor sedimentary metagenomes.</title>
        <authorList>
            <person name="Kawai M."/>
            <person name="Futagami T."/>
            <person name="Toyoda A."/>
            <person name="Takaki Y."/>
            <person name="Nishi S."/>
            <person name="Hori S."/>
            <person name="Arai W."/>
            <person name="Tsubouchi T."/>
            <person name="Morono Y."/>
            <person name="Uchiyama I."/>
            <person name="Ito T."/>
            <person name="Fujiyama A."/>
            <person name="Inagaki F."/>
            <person name="Takami H."/>
        </authorList>
    </citation>
    <scope>NUCLEOTIDE SEQUENCE</scope>
    <source>
        <strain evidence="2">Expedition CK06-06</strain>
    </source>
</reference>
<evidence type="ECO:0000259" key="1">
    <source>
        <dbReference type="Pfam" id="PF17762"/>
    </source>
</evidence>
<dbReference type="InterPro" id="IPR041468">
    <property type="entry name" value="HTH_ParB/Spo0J"/>
</dbReference>
<protein>
    <recommendedName>
        <fullName evidence="1">ParB/Spo0J HTH domain-containing protein</fullName>
    </recommendedName>
</protein>
<feature type="domain" description="ParB/Spo0J HTH" evidence="1">
    <location>
        <begin position="12"/>
        <end position="105"/>
    </location>
</feature>
<dbReference type="AlphaFoldDB" id="X1IRM9"/>
<gene>
    <name evidence="2" type="ORF">S03H2_33028</name>
</gene>
<feature type="non-terminal residue" evidence="2">
    <location>
        <position position="1"/>
    </location>
</feature>
<dbReference type="EMBL" id="BARU01020093">
    <property type="protein sequence ID" value="GAH60193.1"/>
    <property type="molecule type" value="Genomic_DNA"/>
</dbReference>
<organism evidence="2">
    <name type="scientific">marine sediment metagenome</name>
    <dbReference type="NCBI Taxonomy" id="412755"/>
    <lineage>
        <taxon>unclassified sequences</taxon>
        <taxon>metagenomes</taxon>
        <taxon>ecological metagenomes</taxon>
    </lineage>
</organism>
<accession>X1IRM9</accession>
<evidence type="ECO:0000313" key="2">
    <source>
        <dbReference type="EMBL" id="GAH60193.1"/>
    </source>
</evidence>
<dbReference type="SUPFAM" id="SSF109709">
    <property type="entry name" value="KorB DNA-binding domain-like"/>
    <property type="match status" value="1"/>
</dbReference>
<dbReference type="Pfam" id="PF17762">
    <property type="entry name" value="HTH_ParB"/>
    <property type="match status" value="1"/>
</dbReference>
<name>X1IRM9_9ZZZZ</name>
<sequence>ERVSRAMQSRSLTPQEEVRALENALEALGIKSKTDEWVKTAKKLGLPPQLLRDRMRIAKLTKNIRKEFEMGDLDLSAAQAIGRIEGQKRQEEVTTFIKENQLHTRFVGTKFIEKLLQYPDRPILEVYTIAQSELRDPTRISHKVKKDEMFVDRFEDMLADLRRSITWIEASGREGLLAQLSERNDLQGIRRLVDEIQRLDAMCRALLKHIQKDYSEPSDESIKQLE</sequence>
<dbReference type="Gene3D" id="1.10.10.2830">
    <property type="match status" value="1"/>
</dbReference>